<dbReference type="RefSeq" id="WP_007461646.1">
    <property type="nucleotide sequence ID" value="NZ_HF570108.1"/>
</dbReference>
<dbReference type="InterPro" id="IPR033248">
    <property type="entry name" value="Transketolase_C"/>
</dbReference>
<evidence type="ECO:0000256" key="1">
    <source>
        <dbReference type="ARBA" id="ARBA00001964"/>
    </source>
</evidence>
<evidence type="ECO:0000256" key="7">
    <source>
        <dbReference type="RuleBase" id="RU364074"/>
    </source>
</evidence>
<comment type="cofactor">
    <cofactor evidence="1 7">
        <name>thiamine diphosphate</name>
        <dbReference type="ChEBI" id="CHEBI:58937"/>
    </cofactor>
</comment>
<evidence type="ECO:0000256" key="4">
    <source>
        <dbReference type="ARBA" id="ARBA00023002"/>
    </source>
</evidence>
<name>I0L6S2_9ACTN</name>
<organism evidence="9 10">
    <name type="scientific">Micromonospora lupini str. Lupac 08</name>
    <dbReference type="NCBI Taxonomy" id="1150864"/>
    <lineage>
        <taxon>Bacteria</taxon>
        <taxon>Bacillati</taxon>
        <taxon>Actinomycetota</taxon>
        <taxon>Actinomycetes</taxon>
        <taxon>Micromonosporales</taxon>
        <taxon>Micromonosporaceae</taxon>
        <taxon>Micromonospora</taxon>
    </lineage>
</organism>
<dbReference type="InterPro" id="IPR009014">
    <property type="entry name" value="Transketo_C/PFOR_II"/>
</dbReference>
<dbReference type="SUPFAM" id="SSF52518">
    <property type="entry name" value="Thiamin diphosphate-binding fold (THDP-binding)"/>
    <property type="match status" value="1"/>
</dbReference>
<evidence type="ECO:0000259" key="8">
    <source>
        <dbReference type="SMART" id="SM00861"/>
    </source>
</evidence>
<dbReference type="PANTHER" id="PTHR11624">
    <property type="entry name" value="DEHYDROGENASE RELATED"/>
    <property type="match status" value="1"/>
</dbReference>
<evidence type="ECO:0000313" key="10">
    <source>
        <dbReference type="Proteomes" id="UP000003448"/>
    </source>
</evidence>
<dbReference type="SUPFAM" id="SSF52922">
    <property type="entry name" value="TK C-terminal domain-like"/>
    <property type="match status" value="1"/>
</dbReference>
<evidence type="ECO:0000256" key="2">
    <source>
        <dbReference type="ARBA" id="ARBA00012281"/>
    </source>
</evidence>
<dbReference type="InterPro" id="IPR005475">
    <property type="entry name" value="Transketolase-like_Pyr-bd"/>
</dbReference>
<dbReference type="GO" id="GO:0000287">
    <property type="term" value="F:magnesium ion binding"/>
    <property type="evidence" value="ECO:0007669"/>
    <property type="project" value="UniProtKB-ARBA"/>
</dbReference>
<keyword evidence="4 7" id="KW-0560">Oxidoreductase</keyword>
<dbReference type="Gene3D" id="3.40.50.970">
    <property type="match status" value="1"/>
</dbReference>
<dbReference type="eggNOG" id="COG0022">
    <property type="taxonomic scope" value="Bacteria"/>
</dbReference>
<keyword evidence="10" id="KW-1185">Reference proteome</keyword>
<comment type="caution">
    <text evidence="9">The sequence shown here is derived from an EMBL/GenBank/DDBJ whole genome shotgun (WGS) entry which is preliminary data.</text>
</comment>
<dbReference type="EMBL" id="CAIE01000035">
    <property type="protein sequence ID" value="CCH19519.1"/>
    <property type="molecule type" value="Genomic_DNA"/>
</dbReference>
<sequence>MAERVVENLNQALHALLADDPALTVLGEDLVDPYGGAFKVTRGLSARWPDRVLSTPLSEGGIVGVAGGLALAGQSAIVEIMFSDFVALAFDQILNFASKSTAMYGRRVPMRLVVRCPSGGNRGYGPTHSQSPLKHFVGIPGLSLHEVSPFHDNRAVLAGMLATGRPGLLFEDKVLYTSRMYADGVVDELFRYDLIGPDGDVARVRVDEEEQADCVLVVPGGLAARAVAVARELLLRDDIVCQVLVPSRLWPLDTDTLLPPIARAGRVVVAEESTAGGTWGAELAQVVHRRLWGALRAPVRLVHSADSVIPTAAHLERTVLVQDTDIRQAVKEVVSGD</sequence>
<feature type="domain" description="Transketolase-like pyrimidine-binding" evidence="8">
    <location>
        <begin position="3"/>
        <end position="178"/>
    </location>
</feature>
<evidence type="ECO:0000313" key="9">
    <source>
        <dbReference type="EMBL" id="CCH19519.1"/>
    </source>
</evidence>
<dbReference type="Gene3D" id="3.40.50.920">
    <property type="match status" value="1"/>
</dbReference>
<dbReference type="AlphaFoldDB" id="I0L6S2"/>
<dbReference type="Pfam" id="PF02780">
    <property type="entry name" value="Transketolase_C"/>
    <property type="match status" value="1"/>
</dbReference>
<accession>I0L6S2</accession>
<comment type="function">
    <text evidence="7">The pyruvate dehydrogenase complex catalyzes the overall conversion of pyruvate to acetyl-CoA and CO2.</text>
</comment>
<dbReference type="GO" id="GO:0006086">
    <property type="term" value="P:pyruvate decarboxylation to acetyl-CoA"/>
    <property type="evidence" value="ECO:0007669"/>
    <property type="project" value="InterPro"/>
</dbReference>
<reference evidence="10" key="1">
    <citation type="journal article" date="2012" name="J. Bacteriol.">
        <title>Genome Sequence of Micromonospora lupini Lupac 08, Isolated from Root Nodules of Lupinus angustifolius.</title>
        <authorList>
            <person name="Alonso-Vega P."/>
            <person name="Normand P."/>
            <person name="Bacigalupe R."/>
            <person name="Pujic P."/>
            <person name="Lajus A."/>
            <person name="Vallenet D."/>
            <person name="Carro L."/>
            <person name="Coll P."/>
            <person name="Trujillo M.E."/>
        </authorList>
    </citation>
    <scope>NUCLEOTIDE SEQUENCE [LARGE SCALE GENOMIC DNA]</scope>
    <source>
        <strain evidence="10">Lupac 08</strain>
    </source>
</reference>
<evidence type="ECO:0000256" key="3">
    <source>
        <dbReference type="ARBA" id="ARBA00016138"/>
    </source>
</evidence>
<dbReference type="EC" id="1.2.4.1" evidence="2 7"/>
<dbReference type="GO" id="GO:0004739">
    <property type="term" value="F:pyruvate dehydrogenase (acetyl-transferring) activity"/>
    <property type="evidence" value="ECO:0007669"/>
    <property type="project" value="UniProtKB-UniRule"/>
</dbReference>
<evidence type="ECO:0000256" key="5">
    <source>
        <dbReference type="ARBA" id="ARBA00023052"/>
    </source>
</evidence>
<evidence type="ECO:0000256" key="6">
    <source>
        <dbReference type="ARBA" id="ARBA00023317"/>
    </source>
</evidence>
<comment type="catalytic activity">
    <reaction evidence="7">
        <text>N(6)-[(R)-lipoyl]-L-lysyl-[protein] + pyruvate + H(+) = N(6)-[(R)-S(8)-acetyldihydrolipoyl]-L-lysyl-[protein] + CO2</text>
        <dbReference type="Rhea" id="RHEA:19189"/>
        <dbReference type="Rhea" id="RHEA-COMP:10474"/>
        <dbReference type="Rhea" id="RHEA-COMP:10478"/>
        <dbReference type="ChEBI" id="CHEBI:15361"/>
        <dbReference type="ChEBI" id="CHEBI:15378"/>
        <dbReference type="ChEBI" id="CHEBI:16526"/>
        <dbReference type="ChEBI" id="CHEBI:83099"/>
        <dbReference type="ChEBI" id="CHEBI:83111"/>
        <dbReference type="EC" id="1.2.4.1"/>
    </reaction>
</comment>
<dbReference type="STRING" id="1150864.MILUP08_44394"/>
<proteinExistence type="predicted"/>
<dbReference type="Pfam" id="PF02779">
    <property type="entry name" value="Transket_pyr"/>
    <property type="match status" value="1"/>
</dbReference>
<dbReference type="InterPro" id="IPR029061">
    <property type="entry name" value="THDP-binding"/>
</dbReference>
<dbReference type="InterPro" id="IPR027110">
    <property type="entry name" value="PDHB_mito-type"/>
</dbReference>
<keyword evidence="6 7" id="KW-0670">Pyruvate</keyword>
<keyword evidence="5 7" id="KW-0786">Thiamine pyrophosphate</keyword>
<gene>
    <name evidence="9" type="ORF">MILUP08_44394</name>
</gene>
<dbReference type="PANTHER" id="PTHR11624:SF96">
    <property type="entry name" value="PYRUVATE DEHYDROGENASE E1 COMPONENT SUBUNIT BETA, MITOCHONDRIAL"/>
    <property type="match status" value="1"/>
</dbReference>
<dbReference type="Proteomes" id="UP000003448">
    <property type="component" value="Unassembled WGS sequence"/>
</dbReference>
<dbReference type="SMART" id="SM00861">
    <property type="entry name" value="Transket_pyr"/>
    <property type="match status" value="1"/>
</dbReference>
<protein>
    <recommendedName>
        <fullName evidence="3 7">Pyruvate dehydrogenase E1 component subunit beta</fullName>
        <ecNumber evidence="2 7">1.2.4.1</ecNumber>
    </recommendedName>
</protein>